<gene>
    <name evidence="1" type="ORF">IHE45_05G120800</name>
</gene>
<accession>A0ACB7W429</accession>
<dbReference type="EMBL" id="CM037015">
    <property type="protein sequence ID" value="KAH7682427.1"/>
    <property type="molecule type" value="Genomic_DNA"/>
</dbReference>
<keyword evidence="2" id="KW-1185">Reference proteome</keyword>
<reference evidence="2" key="1">
    <citation type="journal article" date="2022" name="Nat. Commun.">
        <title>Chromosome evolution and the genetic basis of agronomically important traits in greater yam.</title>
        <authorList>
            <person name="Bredeson J.V."/>
            <person name="Lyons J.B."/>
            <person name="Oniyinde I.O."/>
            <person name="Okereke N.R."/>
            <person name="Kolade O."/>
            <person name="Nnabue I."/>
            <person name="Nwadili C.O."/>
            <person name="Hribova E."/>
            <person name="Parker M."/>
            <person name="Nwogha J."/>
            <person name="Shu S."/>
            <person name="Carlson J."/>
            <person name="Kariba R."/>
            <person name="Muthemba S."/>
            <person name="Knop K."/>
            <person name="Barton G.J."/>
            <person name="Sherwood A.V."/>
            <person name="Lopez-Montes A."/>
            <person name="Asiedu R."/>
            <person name="Jamnadass R."/>
            <person name="Muchugi A."/>
            <person name="Goodstein D."/>
            <person name="Egesi C.N."/>
            <person name="Featherston J."/>
            <person name="Asfaw A."/>
            <person name="Simpson G.G."/>
            <person name="Dolezel J."/>
            <person name="Hendre P.S."/>
            <person name="Van Deynze A."/>
            <person name="Kumar P.L."/>
            <person name="Obidiegwu J.E."/>
            <person name="Bhattacharjee R."/>
            <person name="Rokhsar D.S."/>
        </authorList>
    </citation>
    <scope>NUCLEOTIDE SEQUENCE [LARGE SCALE GENOMIC DNA]</scope>
    <source>
        <strain evidence="2">cv. TDa95/00328</strain>
    </source>
</reference>
<evidence type="ECO:0000313" key="2">
    <source>
        <dbReference type="Proteomes" id="UP000827976"/>
    </source>
</evidence>
<name>A0ACB7W429_DIOAL</name>
<protein>
    <submittedName>
        <fullName evidence="1">Suppressor of G2 allele of SKP1 protein</fullName>
    </submittedName>
</protein>
<organism evidence="1 2">
    <name type="scientific">Dioscorea alata</name>
    <name type="common">Purple yam</name>
    <dbReference type="NCBI Taxonomy" id="55571"/>
    <lineage>
        <taxon>Eukaryota</taxon>
        <taxon>Viridiplantae</taxon>
        <taxon>Streptophyta</taxon>
        <taxon>Embryophyta</taxon>
        <taxon>Tracheophyta</taxon>
        <taxon>Spermatophyta</taxon>
        <taxon>Magnoliopsida</taxon>
        <taxon>Liliopsida</taxon>
        <taxon>Dioscoreales</taxon>
        <taxon>Dioscoreaceae</taxon>
        <taxon>Dioscorea</taxon>
    </lineage>
</organism>
<proteinExistence type="predicted"/>
<comment type="caution">
    <text evidence="1">The sequence shown here is derived from an EMBL/GenBank/DDBJ whole genome shotgun (WGS) entry which is preliminary data.</text>
</comment>
<sequence>MALNLEHRAKDAFLDDEFDLAVDLYTQALDMDPNNADLFADRAQANIKLQNYTEAVADANRAIELNPSMPKAYLRKGAACMKLEEYQTAKAALEAGLTVTPGDSRFSRLIEECDKLIAEETLGLTKTVMPGTPQSIVSSSTTNVNVNETDASSKPDVASQPEDLIPRKPKYRHDYYNSPTEVVLTIFAKGVPKNNVLIDFGEQILSVTISIPGDEIYHFQPRLFGKIIPDKCRYLVLPSIIEIHLAKAEAVTWPSLEFRKDKAPLQRTHVPSASKSDRPSYPSSKTKVDWDKLEAKVKEEEKAEKLDGDAALNKLFQDIYRNADEDTRRAMSKSFVESNGTVLSTNWKDVGSKKVTGSPPDGMELKKW</sequence>
<dbReference type="Proteomes" id="UP000827976">
    <property type="component" value="Chromosome 5"/>
</dbReference>
<evidence type="ECO:0000313" key="1">
    <source>
        <dbReference type="EMBL" id="KAH7682427.1"/>
    </source>
</evidence>